<comment type="similarity">
    <text evidence="1">Belongs to the ABC transporter superfamily.</text>
</comment>
<dbReference type="InterPro" id="IPR017871">
    <property type="entry name" value="ABC_transporter-like_CS"/>
</dbReference>
<dbReference type="GO" id="GO:0005524">
    <property type="term" value="F:ATP binding"/>
    <property type="evidence" value="ECO:0007669"/>
    <property type="project" value="UniProtKB-KW"/>
</dbReference>
<dbReference type="Gene3D" id="3.40.50.300">
    <property type="entry name" value="P-loop containing nucleotide triphosphate hydrolases"/>
    <property type="match status" value="1"/>
</dbReference>
<evidence type="ECO:0000259" key="5">
    <source>
        <dbReference type="PROSITE" id="PS50893"/>
    </source>
</evidence>
<dbReference type="AlphaFoldDB" id="A0A211ZU42"/>
<keyword evidence="7" id="KW-1185">Reference proteome</keyword>
<accession>A0A211ZU42</accession>
<keyword evidence="2" id="KW-0813">Transport</keyword>
<evidence type="ECO:0000256" key="2">
    <source>
        <dbReference type="ARBA" id="ARBA00022448"/>
    </source>
</evidence>
<dbReference type="Proteomes" id="UP000196655">
    <property type="component" value="Unassembled WGS sequence"/>
</dbReference>
<dbReference type="CDD" id="cd03293">
    <property type="entry name" value="ABC_NrtD_SsuB_transporters"/>
    <property type="match status" value="1"/>
</dbReference>
<evidence type="ECO:0000256" key="3">
    <source>
        <dbReference type="ARBA" id="ARBA00022741"/>
    </source>
</evidence>
<protein>
    <submittedName>
        <fullName evidence="6">ABC transporter ATP-binding protein</fullName>
    </submittedName>
</protein>
<keyword evidence="3" id="KW-0547">Nucleotide-binding</keyword>
<dbReference type="PANTHER" id="PTHR42788">
    <property type="entry name" value="TAURINE IMPORT ATP-BINDING PROTEIN-RELATED"/>
    <property type="match status" value="1"/>
</dbReference>
<comment type="caution">
    <text evidence="6">The sequence shown here is derived from an EMBL/GenBank/DDBJ whole genome shotgun (WGS) entry which is preliminary data.</text>
</comment>
<feature type="domain" description="ABC transporter" evidence="5">
    <location>
        <begin position="25"/>
        <end position="254"/>
    </location>
</feature>
<dbReference type="Pfam" id="PF00005">
    <property type="entry name" value="ABC_tran"/>
    <property type="match status" value="1"/>
</dbReference>
<dbReference type="RefSeq" id="WP_088149520.1">
    <property type="nucleotide sequence ID" value="NZ_NHON01000003.1"/>
</dbReference>
<sequence length="274" mass="29878">MPAIALDRAVRAEPPAAEPAAEPAIRLDRVTVRFTTERGTVTALDGIDLSVRPGGFVTLLGPSGCGKSTLLRVVADLIPPTRGAVRVLGGSASAARERRDIGFVFQDAALLPWRTALQNVELPLEVGGGRARPGQRSPRELLQLVGLGGWENAFPHELSGGMRQRVSIARALANDPKLLLMDEPFGALDEITRDRLNEELLRVWEETGTTILFVTHSIYEAAFLGQEVLLLAARPGRVRELVPVDLPSPRRIPVRETREFVDLAARLRRVLEAC</sequence>
<reference evidence="7" key="1">
    <citation type="submission" date="2017-05" db="EMBL/GenBank/DDBJ databases">
        <authorList>
            <person name="Macchi M."/>
            <person name="Festa S."/>
            <person name="Coppotelli B.M."/>
            <person name="Morelli I.S."/>
        </authorList>
    </citation>
    <scope>NUCLEOTIDE SEQUENCE [LARGE SCALE GENOMIC DNA]</scope>
    <source>
        <strain evidence="7">I</strain>
    </source>
</reference>
<organism evidence="6 7">
    <name type="scientific">Inquilinus limosus</name>
    <dbReference type="NCBI Taxonomy" id="171674"/>
    <lineage>
        <taxon>Bacteria</taxon>
        <taxon>Pseudomonadati</taxon>
        <taxon>Pseudomonadota</taxon>
        <taxon>Alphaproteobacteria</taxon>
        <taxon>Rhodospirillales</taxon>
        <taxon>Rhodospirillaceae</taxon>
        <taxon>Inquilinus</taxon>
    </lineage>
</organism>
<dbReference type="SUPFAM" id="SSF52540">
    <property type="entry name" value="P-loop containing nucleoside triphosphate hydrolases"/>
    <property type="match status" value="1"/>
</dbReference>
<evidence type="ECO:0000256" key="1">
    <source>
        <dbReference type="ARBA" id="ARBA00005417"/>
    </source>
</evidence>
<keyword evidence="4 6" id="KW-0067">ATP-binding</keyword>
<dbReference type="PROSITE" id="PS50893">
    <property type="entry name" value="ABC_TRANSPORTER_2"/>
    <property type="match status" value="1"/>
</dbReference>
<proteinExistence type="inferred from homology"/>
<dbReference type="InterPro" id="IPR003439">
    <property type="entry name" value="ABC_transporter-like_ATP-bd"/>
</dbReference>
<dbReference type="InterPro" id="IPR050166">
    <property type="entry name" value="ABC_transporter_ATP-bind"/>
</dbReference>
<dbReference type="OrthoDB" id="8016555at2"/>
<evidence type="ECO:0000313" key="6">
    <source>
        <dbReference type="EMBL" id="OWJ68729.1"/>
    </source>
</evidence>
<dbReference type="EMBL" id="NHON01000003">
    <property type="protein sequence ID" value="OWJ68729.1"/>
    <property type="molecule type" value="Genomic_DNA"/>
</dbReference>
<name>A0A211ZU42_9PROT</name>
<evidence type="ECO:0000256" key="4">
    <source>
        <dbReference type="ARBA" id="ARBA00022840"/>
    </source>
</evidence>
<dbReference type="InterPro" id="IPR003593">
    <property type="entry name" value="AAA+_ATPase"/>
</dbReference>
<dbReference type="SMART" id="SM00382">
    <property type="entry name" value="AAA"/>
    <property type="match status" value="1"/>
</dbReference>
<dbReference type="GO" id="GO:0016887">
    <property type="term" value="F:ATP hydrolysis activity"/>
    <property type="evidence" value="ECO:0007669"/>
    <property type="project" value="InterPro"/>
</dbReference>
<dbReference type="PROSITE" id="PS00211">
    <property type="entry name" value="ABC_TRANSPORTER_1"/>
    <property type="match status" value="1"/>
</dbReference>
<dbReference type="InterPro" id="IPR027417">
    <property type="entry name" value="P-loop_NTPase"/>
</dbReference>
<gene>
    <name evidence="6" type="ORF">BWR60_02990</name>
</gene>
<evidence type="ECO:0000313" key="7">
    <source>
        <dbReference type="Proteomes" id="UP000196655"/>
    </source>
</evidence>
<dbReference type="PANTHER" id="PTHR42788:SF13">
    <property type="entry name" value="ALIPHATIC SULFONATES IMPORT ATP-BINDING PROTEIN SSUB"/>
    <property type="match status" value="1"/>
</dbReference>